<protein>
    <submittedName>
        <fullName evidence="3">Uncharacterized protein</fullName>
    </submittedName>
</protein>
<keyword evidence="2" id="KW-0732">Signal</keyword>
<evidence type="ECO:0000256" key="2">
    <source>
        <dbReference type="SAM" id="SignalP"/>
    </source>
</evidence>
<keyword evidence="4" id="KW-1185">Reference proteome</keyword>
<organism evidence="3 4">
    <name type="scientific">Knufia obscura</name>
    <dbReference type="NCBI Taxonomy" id="1635080"/>
    <lineage>
        <taxon>Eukaryota</taxon>
        <taxon>Fungi</taxon>
        <taxon>Dikarya</taxon>
        <taxon>Ascomycota</taxon>
        <taxon>Pezizomycotina</taxon>
        <taxon>Eurotiomycetes</taxon>
        <taxon>Chaetothyriomycetidae</taxon>
        <taxon>Chaetothyriales</taxon>
        <taxon>Trichomeriaceae</taxon>
        <taxon>Knufia</taxon>
    </lineage>
</organism>
<gene>
    <name evidence="3" type="ORF">PMZ80_002150</name>
</gene>
<dbReference type="EMBL" id="JAVHJV010000002">
    <property type="protein sequence ID" value="KAK5944947.1"/>
    <property type="molecule type" value="Genomic_DNA"/>
</dbReference>
<accession>A0ABR0RX26</accession>
<feature type="region of interest" description="Disordered" evidence="1">
    <location>
        <begin position="165"/>
        <end position="193"/>
    </location>
</feature>
<evidence type="ECO:0000313" key="3">
    <source>
        <dbReference type="EMBL" id="KAK5944947.1"/>
    </source>
</evidence>
<feature type="compositionally biased region" description="Polar residues" evidence="1">
    <location>
        <begin position="182"/>
        <end position="193"/>
    </location>
</feature>
<sequence length="365" mass="39920">MGKISLFLGAGLLVAAVHLFEGISATNIFHGQPANLDPINCLPSAPSQLVEFGYKYDRYWPLFVPLDGKPRALEPPTDPITEPKIVGLSKEPLLVECPCVDTQTGQCTSGPCEAGPYSVEVKGHNEAIACDIVISTGQSGETETITLTNKNGTYVVEGHLKTISCHSQSQHRRDPKYRKDSSPNSPSSNFARQLPTTNVEGCYNVTGVNPGAVPDSQRIDWYFENDDNPYTLYLPRDGKPYHLDPPQLKCAHWTPPQTFTCAPCNNKFWRFDIDTRNTVCEINFSFVQGTRDARAGYGWWGIETGAIPQAIGCWPDADGVASAEYSKALADGELDIVGIKKIERPVGLPPAPEYPTSAEDFVVVD</sequence>
<evidence type="ECO:0000313" key="4">
    <source>
        <dbReference type="Proteomes" id="UP001334248"/>
    </source>
</evidence>
<feature type="chain" id="PRO_5045163398" evidence="2">
    <location>
        <begin position="26"/>
        <end position="365"/>
    </location>
</feature>
<dbReference type="Proteomes" id="UP001334248">
    <property type="component" value="Unassembled WGS sequence"/>
</dbReference>
<feature type="signal peptide" evidence="2">
    <location>
        <begin position="1"/>
        <end position="25"/>
    </location>
</feature>
<name>A0ABR0RX26_9EURO</name>
<reference evidence="3 4" key="1">
    <citation type="journal article" date="2023" name="Res Sq">
        <title>Genomic and morphological characterization of Knufia obscura isolated from the Mars 2020 spacecraft assembly facility.</title>
        <authorList>
            <person name="Chander A.M."/>
            <person name="Teixeira M.M."/>
            <person name="Singh N.K."/>
            <person name="Williams M.P."/>
            <person name="Parker C.W."/>
            <person name="Leo P."/>
            <person name="Stajich J.E."/>
            <person name="Torok T."/>
            <person name="Tighe S."/>
            <person name="Mason C.E."/>
            <person name="Venkateswaran K."/>
        </authorList>
    </citation>
    <scope>NUCLEOTIDE SEQUENCE [LARGE SCALE GENOMIC DNA]</scope>
    <source>
        <strain evidence="3 4">CCFEE 5817</strain>
    </source>
</reference>
<dbReference type="GeneID" id="89995599"/>
<dbReference type="RefSeq" id="XP_064733037.1">
    <property type="nucleotide sequence ID" value="XM_064870584.1"/>
</dbReference>
<proteinExistence type="predicted"/>
<evidence type="ECO:0000256" key="1">
    <source>
        <dbReference type="SAM" id="MobiDB-lite"/>
    </source>
</evidence>
<comment type="caution">
    <text evidence="3">The sequence shown here is derived from an EMBL/GenBank/DDBJ whole genome shotgun (WGS) entry which is preliminary data.</text>
</comment>